<dbReference type="GO" id="GO:0016779">
    <property type="term" value="F:nucleotidyltransferase activity"/>
    <property type="evidence" value="ECO:0007669"/>
    <property type="project" value="UniProtKB-KW"/>
</dbReference>
<dbReference type="OrthoDB" id="1492965at2"/>
<gene>
    <name evidence="2" type="ORF">EHT87_31015</name>
</gene>
<keyword evidence="2" id="KW-0808">Transferase</keyword>
<organism evidence="2 3">
    <name type="scientific">Larkinella knui</name>
    <dbReference type="NCBI Taxonomy" id="2025310"/>
    <lineage>
        <taxon>Bacteria</taxon>
        <taxon>Pseudomonadati</taxon>
        <taxon>Bacteroidota</taxon>
        <taxon>Cytophagia</taxon>
        <taxon>Cytophagales</taxon>
        <taxon>Spirosomataceae</taxon>
        <taxon>Larkinella</taxon>
    </lineage>
</organism>
<evidence type="ECO:0000256" key="1">
    <source>
        <dbReference type="ARBA" id="ARBA00022741"/>
    </source>
</evidence>
<dbReference type="SUPFAM" id="SSF81301">
    <property type="entry name" value="Nucleotidyltransferase"/>
    <property type="match status" value="1"/>
</dbReference>
<keyword evidence="1" id="KW-0547">Nucleotide-binding</keyword>
<dbReference type="Pfam" id="PF26128">
    <property type="entry name" value="Gad2"/>
    <property type="match status" value="1"/>
</dbReference>
<comment type="caution">
    <text evidence="2">The sequence shown here is derived from an EMBL/GenBank/DDBJ whole genome shotgun (WGS) entry which is preliminary data.</text>
</comment>
<dbReference type="InterPro" id="IPR050124">
    <property type="entry name" value="tRNA_CCA-adding_enzyme"/>
</dbReference>
<dbReference type="PANTHER" id="PTHR47545">
    <property type="entry name" value="MULTIFUNCTIONAL CCA PROTEIN"/>
    <property type="match status" value="1"/>
</dbReference>
<dbReference type="AlphaFoldDB" id="A0A3P1C9E9"/>
<dbReference type="GO" id="GO:0046872">
    <property type="term" value="F:metal ion binding"/>
    <property type="evidence" value="ECO:0007669"/>
    <property type="project" value="UniProtKB-KW"/>
</dbReference>
<dbReference type="RefSeq" id="WP_124910692.1">
    <property type="nucleotide sequence ID" value="NZ_RQJP01000008.1"/>
</dbReference>
<accession>A0A3P1C9E9</accession>
<protein>
    <submittedName>
        <fullName evidence="2">CCA tRNA nucleotidyltransferase</fullName>
    </submittedName>
</protein>
<dbReference type="Proteomes" id="UP000274271">
    <property type="component" value="Unassembled WGS sequence"/>
</dbReference>
<reference evidence="2 3" key="1">
    <citation type="submission" date="2018-11" db="EMBL/GenBank/DDBJ databases">
        <authorList>
            <person name="Zhou Z."/>
            <person name="Wang G."/>
        </authorList>
    </citation>
    <scope>NUCLEOTIDE SEQUENCE [LARGE SCALE GENOMIC DNA]</scope>
    <source>
        <strain evidence="2 3">KCTC42998</strain>
    </source>
</reference>
<keyword evidence="3" id="KW-1185">Reference proteome</keyword>
<dbReference type="GO" id="GO:0008033">
    <property type="term" value="P:tRNA processing"/>
    <property type="evidence" value="ECO:0007669"/>
    <property type="project" value="UniProtKB-KW"/>
</dbReference>
<dbReference type="InterPro" id="IPR043519">
    <property type="entry name" value="NT_sf"/>
</dbReference>
<dbReference type="EMBL" id="RQJP01000008">
    <property type="protein sequence ID" value="RRB09951.1"/>
    <property type="molecule type" value="Genomic_DNA"/>
</dbReference>
<proteinExistence type="predicted"/>
<sequence>MLKTIPEILNKLPGYSIFLKGVLTFKNQEYYIAGGAIRDLILNKSSNIKDIDIFVTQDIYDEVYFEKFVHYLNEFGKVEYGPYGSPRWFPNKGNLFYYDIVPYYKFNVGLGIENNINKILNQFDFTANAIAYDIKNNILLDPIDGIKDINNKILKAVRLDFPDSYISDKIKLSRLSALWFRFMHYSSKLNFVIEPLTLSWIKQNAHRIKELSTFEKYFFSPTINEDLLAVIEN</sequence>
<evidence type="ECO:0000313" key="3">
    <source>
        <dbReference type="Proteomes" id="UP000274271"/>
    </source>
</evidence>
<dbReference type="GO" id="GO:0005524">
    <property type="term" value="F:ATP binding"/>
    <property type="evidence" value="ECO:0007669"/>
    <property type="project" value="UniProtKB-KW"/>
</dbReference>
<dbReference type="Gene3D" id="3.30.460.10">
    <property type="entry name" value="Beta Polymerase, domain 2"/>
    <property type="match status" value="1"/>
</dbReference>
<name>A0A3P1C9E9_9BACT</name>
<dbReference type="PANTHER" id="PTHR47545:SF1">
    <property type="entry name" value="MULTIFUNCTIONAL CCA PROTEIN"/>
    <property type="match status" value="1"/>
</dbReference>
<dbReference type="GO" id="GO:0003723">
    <property type="term" value="F:RNA binding"/>
    <property type="evidence" value="ECO:0007669"/>
    <property type="project" value="UniProtKB-KW"/>
</dbReference>
<evidence type="ECO:0000313" key="2">
    <source>
        <dbReference type="EMBL" id="RRB09951.1"/>
    </source>
</evidence>